<name>A0AAE9QRS7_STREQ</name>
<accession>A0AAE9QRS7</accession>
<reference evidence="1 2" key="1">
    <citation type="submission" date="2019-05" db="EMBL/GenBank/DDBJ databases">
        <authorList>
            <consortium name="Pathogen Informatics"/>
        </authorList>
    </citation>
    <scope>NUCLEOTIDE SEQUENCE [LARGE SCALE GENOMIC DNA]</scope>
    <source>
        <strain evidence="1 2">NCTC11557</strain>
    </source>
</reference>
<sequence>MINTEYKNDKFSIITDYEAFTNSIEETLLISKLGLGFDDKEITRSTLTVITGHLTQLVKDHKEIIKDHYESIGVATNDTGN</sequence>
<evidence type="ECO:0000313" key="2">
    <source>
        <dbReference type="Proteomes" id="UP000339049"/>
    </source>
</evidence>
<evidence type="ECO:0000313" key="1">
    <source>
        <dbReference type="EMBL" id="VTT23188.1"/>
    </source>
</evidence>
<comment type="caution">
    <text evidence="1">The sequence shown here is derived from an EMBL/GenBank/DDBJ whole genome shotgun (WGS) entry which is preliminary data.</text>
</comment>
<dbReference type="RefSeq" id="WP_046177974.1">
    <property type="nucleotide sequence ID" value="NZ_CABEIY010000006.1"/>
</dbReference>
<gene>
    <name evidence="1" type="ORF">NCTC11557_00590</name>
</gene>
<organism evidence="1 2">
    <name type="scientific">Streptococcus dysgalactiae subsp. equisimilis</name>
    <name type="common">Streptococcus equisimilis</name>
    <dbReference type="NCBI Taxonomy" id="119602"/>
    <lineage>
        <taxon>Bacteria</taxon>
        <taxon>Bacillati</taxon>
        <taxon>Bacillota</taxon>
        <taxon>Bacilli</taxon>
        <taxon>Lactobacillales</taxon>
        <taxon>Streptococcaceae</taxon>
        <taxon>Streptococcus</taxon>
    </lineage>
</organism>
<dbReference type="AlphaFoldDB" id="A0AAE9QRS7"/>
<proteinExistence type="predicted"/>
<dbReference type="Proteomes" id="UP000339049">
    <property type="component" value="Unassembled WGS sequence"/>
</dbReference>
<dbReference type="EMBL" id="CABEIY010000006">
    <property type="protein sequence ID" value="VTT23188.1"/>
    <property type="molecule type" value="Genomic_DNA"/>
</dbReference>
<protein>
    <submittedName>
        <fullName evidence="1">Uncharacterized protein</fullName>
    </submittedName>
</protein>